<accession>A0A3M6Q1Y6</accession>
<protein>
    <submittedName>
        <fullName evidence="6">TetR/AcrR family transcriptional regulator</fullName>
    </submittedName>
</protein>
<keyword evidence="3" id="KW-0804">Transcription</keyword>
<gene>
    <name evidence="6" type="ORF">EBQ26_09445</name>
</gene>
<keyword evidence="2 4" id="KW-0238">DNA-binding</keyword>
<feature type="DNA-binding region" description="H-T-H motif" evidence="4">
    <location>
        <begin position="59"/>
        <end position="78"/>
    </location>
</feature>
<name>A0A3M6Q1Y6_9BURK</name>
<dbReference type="SUPFAM" id="SSF48498">
    <property type="entry name" value="Tetracyclin repressor-like, C-terminal domain"/>
    <property type="match status" value="1"/>
</dbReference>
<organism evidence="6 7">
    <name type="scientific">Allofranklinella schreckenbergeri</name>
    <dbReference type="NCBI Taxonomy" id="1076744"/>
    <lineage>
        <taxon>Bacteria</taxon>
        <taxon>Pseudomonadati</taxon>
        <taxon>Pseudomonadota</taxon>
        <taxon>Betaproteobacteria</taxon>
        <taxon>Burkholderiales</taxon>
        <taxon>Comamonadaceae</taxon>
        <taxon>Allofranklinella</taxon>
    </lineage>
</organism>
<dbReference type="PROSITE" id="PS50977">
    <property type="entry name" value="HTH_TETR_2"/>
    <property type="match status" value="1"/>
</dbReference>
<dbReference type="InterPro" id="IPR011075">
    <property type="entry name" value="TetR_C"/>
</dbReference>
<comment type="caution">
    <text evidence="6">The sequence shown here is derived from an EMBL/GenBank/DDBJ whole genome shotgun (WGS) entry which is preliminary data.</text>
</comment>
<dbReference type="InterPro" id="IPR009057">
    <property type="entry name" value="Homeodomain-like_sf"/>
</dbReference>
<dbReference type="Gene3D" id="1.10.357.10">
    <property type="entry name" value="Tetracycline Repressor, domain 2"/>
    <property type="match status" value="1"/>
</dbReference>
<dbReference type="GO" id="GO:0003677">
    <property type="term" value="F:DNA binding"/>
    <property type="evidence" value="ECO:0007669"/>
    <property type="project" value="UniProtKB-UniRule"/>
</dbReference>
<dbReference type="AlphaFoldDB" id="A0A3M6Q1Y6"/>
<evidence type="ECO:0000256" key="4">
    <source>
        <dbReference type="PROSITE-ProRule" id="PRU00335"/>
    </source>
</evidence>
<dbReference type="PANTHER" id="PTHR47506:SF1">
    <property type="entry name" value="HTH-TYPE TRANSCRIPTIONAL REGULATOR YJDC"/>
    <property type="match status" value="1"/>
</dbReference>
<proteinExistence type="predicted"/>
<keyword evidence="1" id="KW-0805">Transcription regulation</keyword>
<dbReference type="Gene3D" id="1.10.10.60">
    <property type="entry name" value="Homeodomain-like"/>
    <property type="match status" value="1"/>
</dbReference>
<dbReference type="InterPro" id="IPR001647">
    <property type="entry name" value="HTH_TetR"/>
</dbReference>
<dbReference type="InterPro" id="IPR036271">
    <property type="entry name" value="Tet_transcr_reg_TetR-rel_C_sf"/>
</dbReference>
<dbReference type="SUPFAM" id="SSF46689">
    <property type="entry name" value="Homeodomain-like"/>
    <property type="match status" value="1"/>
</dbReference>
<evidence type="ECO:0000259" key="5">
    <source>
        <dbReference type="PROSITE" id="PS50977"/>
    </source>
</evidence>
<dbReference type="PANTHER" id="PTHR47506">
    <property type="entry name" value="TRANSCRIPTIONAL REGULATORY PROTEIN"/>
    <property type="match status" value="1"/>
</dbReference>
<evidence type="ECO:0000256" key="3">
    <source>
        <dbReference type="ARBA" id="ARBA00023163"/>
    </source>
</evidence>
<dbReference type="EMBL" id="RDQM01000011">
    <property type="protein sequence ID" value="RMW96754.1"/>
    <property type="molecule type" value="Genomic_DNA"/>
</dbReference>
<evidence type="ECO:0000313" key="6">
    <source>
        <dbReference type="EMBL" id="RMW96754.1"/>
    </source>
</evidence>
<feature type="domain" description="HTH tetR-type" evidence="5">
    <location>
        <begin position="36"/>
        <end position="96"/>
    </location>
</feature>
<dbReference type="Pfam" id="PF00440">
    <property type="entry name" value="TetR_N"/>
    <property type="match status" value="1"/>
</dbReference>
<evidence type="ECO:0000256" key="2">
    <source>
        <dbReference type="ARBA" id="ARBA00023125"/>
    </source>
</evidence>
<evidence type="ECO:0000313" key="7">
    <source>
        <dbReference type="Proteomes" id="UP000267521"/>
    </source>
</evidence>
<evidence type="ECO:0000256" key="1">
    <source>
        <dbReference type="ARBA" id="ARBA00023015"/>
    </source>
</evidence>
<sequence>MARGVLQNPARFECLTVLSILTGMSRKEICVSGVRQFDEAAIVPKMLEVFRAKGWQGSSMQDLAQASQVQRGSLYHAFGSKQALFLRAFDLYAQRFERKLQTAWRTADGASDADAAAVLQGFFDVALSNMCGRPAHGCLTTRTAMELQADDGPIRQRLQQFLQGLQAQLALRLDRPDARAQLRLPPQATAQTVLTFTRGLAVMERIQRDRAQLHTQTQAFVQLLLR</sequence>
<reference evidence="6 7" key="1">
    <citation type="submission" date="2018-10" db="EMBL/GenBank/DDBJ databases">
        <title>Comamonadaceae CDC group NO-1 genome sequencing and assembly.</title>
        <authorList>
            <person name="Bernier A.-M."/>
            <person name="Bernard K."/>
        </authorList>
    </citation>
    <scope>NUCLEOTIDE SEQUENCE [LARGE SCALE GENOMIC DNA]</scope>
    <source>
        <strain evidence="6 7">NML970147</strain>
    </source>
</reference>
<dbReference type="Pfam" id="PF16925">
    <property type="entry name" value="TetR_C_13"/>
    <property type="match status" value="1"/>
</dbReference>
<dbReference type="Proteomes" id="UP000267521">
    <property type="component" value="Unassembled WGS sequence"/>
</dbReference>